<evidence type="ECO:0000313" key="3">
    <source>
        <dbReference type="EMBL" id="TID03865.1"/>
    </source>
</evidence>
<dbReference type="InterPro" id="IPR029058">
    <property type="entry name" value="AB_hydrolase_fold"/>
</dbReference>
<dbReference type="OrthoDB" id="190201at2759"/>
<protein>
    <recommendedName>
        <fullName evidence="2">AB hydrolase-1 domain-containing protein</fullName>
    </recommendedName>
</protein>
<name>A0A4T0WDD0_9PEZI</name>
<gene>
    <name evidence="3" type="ORF">CH35J_001988</name>
</gene>
<feature type="chain" id="PRO_5020903952" description="AB hydrolase-1 domain-containing protein" evidence="1">
    <location>
        <begin position="20"/>
        <end position="383"/>
    </location>
</feature>
<evidence type="ECO:0000256" key="1">
    <source>
        <dbReference type="SAM" id="SignalP"/>
    </source>
</evidence>
<dbReference type="InterPro" id="IPR000073">
    <property type="entry name" value="AB_hydrolase_1"/>
</dbReference>
<evidence type="ECO:0000259" key="2">
    <source>
        <dbReference type="Pfam" id="PF12697"/>
    </source>
</evidence>
<proteinExistence type="predicted"/>
<dbReference type="SUPFAM" id="SSF53474">
    <property type="entry name" value="alpha/beta-Hydrolases"/>
    <property type="match status" value="1"/>
</dbReference>
<dbReference type="Pfam" id="PF12697">
    <property type="entry name" value="Abhydrolase_6"/>
    <property type="match status" value="1"/>
</dbReference>
<sequence length="383" mass="40138">MTRLSTTLSVLGLAAMVAARKCQELTIGLDVSATNQVFNLATPKTDIDVTNILLELTKQGGSFVSDITTGEAQVSGQYDLAATYCEPDGGTPTVLQVLTHGIGFDRSYWDFPANNHNYSYTKTAVDDYGYATLAFDRLGVGASSHGDPMSEIQQTLELAALKALTERLRASTVPGLEYKRFKKIVHVGHSFGAIQTYGLTVNDSGCSLSDGIVLTGFTQNATFLPYFVLGGGFVQANSLPSLSHYAPGYVAPASVSGGQVNFFAPGAFDPEILRAAYQGGQPAALGELLTIGGSTGLPSSFTGPALVITGDRDIPFCGGNCSATGDPALKSILDTSARFLQAASPFESYVVAGAGHGLALEYSHVETTGKILDFFVKNGLAAR</sequence>
<dbReference type="Gene3D" id="3.40.50.1820">
    <property type="entry name" value="alpha/beta hydrolase"/>
    <property type="match status" value="1"/>
</dbReference>
<accession>A0A4T0WDD0</accession>
<feature type="signal peptide" evidence="1">
    <location>
        <begin position="1"/>
        <end position="19"/>
    </location>
</feature>
<organism evidence="3 4">
    <name type="scientific">Colletotrichum higginsianum</name>
    <dbReference type="NCBI Taxonomy" id="80884"/>
    <lineage>
        <taxon>Eukaryota</taxon>
        <taxon>Fungi</taxon>
        <taxon>Dikarya</taxon>
        <taxon>Ascomycota</taxon>
        <taxon>Pezizomycotina</taxon>
        <taxon>Sordariomycetes</taxon>
        <taxon>Hypocreomycetidae</taxon>
        <taxon>Glomerellales</taxon>
        <taxon>Glomerellaceae</taxon>
        <taxon>Colletotrichum</taxon>
        <taxon>Colletotrichum destructivum species complex</taxon>
    </lineage>
</organism>
<keyword evidence="1" id="KW-0732">Signal</keyword>
<feature type="domain" description="AB hydrolase-1" evidence="2">
    <location>
        <begin position="97"/>
        <end position="361"/>
    </location>
</feature>
<dbReference type="EMBL" id="MWPZ01000002">
    <property type="protein sequence ID" value="TID03865.1"/>
    <property type="molecule type" value="Genomic_DNA"/>
</dbReference>
<evidence type="ECO:0000313" key="4">
    <source>
        <dbReference type="Proteomes" id="UP000305883"/>
    </source>
</evidence>
<reference evidence="3 4" key="1">
    <citation type="journal article" date="2019" name="Genome Biol. Evol.">
        <title>Genomic Plasticity Mediated by Transposable Elements in the Plant Pathogenic Fungus Colletotrichum higginsianum.</title>
        <authorList>
            <person name="Tsushima A."/>
            <person name="Gan P."/>
            <person name="Kumakura N."/>
            <person name="Narusaka M."/>
            <person name="Takano Y."/>
            <person name="Narusaka Y."/>
            <person name="Shirasu K."/>
        </authorList>
    </citation>
    <scope>NUCLEOTIDE SEQUENCE [LARGE SCALE GENOMIC DNA]</scope>
    <source>
        <strain evidence="3 4">MAFF305635-RFP</strain>
    </source>
</reference>
<dbReference type="AlphaFoldDB" id="A0A4T0WDD0"/>
<dbReference type="Proteomes" id="UP000305883">
    <property type="component" value="Unassembled WGS sequence"/>
</dbReference>
<comment type="caution">
    <text evidence="3">The sequence shown here is derived from an EMBL/GenBank/DDBJ whole genome shotgun (WGS) entry which is preliminary data.</text>
</comment>